<dbReference type="InterPro" id="IPR019775">
    <property type="entry name" value="WD40_repeat_CS"/>
</dbReference>
<dbReference type="PANTHER" id="PTHR19848">
    <property type="entry name" value="WD40 REPEAT PROTEIN"/>
    <property type="match status" value="1"/>
</dbReference>
<name>X1H092_9ZZZZ</name>
<dbReference type="PROSITE" id="PS50294">
    <property type="entry name" value="WD_REPEATS_REGION"/>
    <property type="match status" value="1"/>
</dbReference>
<dbReference type="InterPro" id="IPR015943">
    <property type="entry name" value="WD40/YVTN_repeat-like_dom_sf"/>
</dbReference>
<reference evidence="3" key="1">
    <citation type="journal article" date="2014" name="Front. Microbiol.">
        <title>High frequency of phylogenetically diverse reductive dehalogenase-homologous genes in deep subseafloor sedimentary metagenomes.</title>
        <authorList>
            <person name="Kawai M."/>
            <person name="Futagami T."/>
            <person name="Toyoda A."/>
            <person name="Takaki Y."/>
            <person name="Nishi S."/>
            <person name="Hori S."/>
            <person name="Arai W."/>
            <person name="Tsubouchi T."/>
            <person name="Morono Y."/>
            <person name="Uchiyama I."/>
            <person name="Ito T."/>
            <person name="Fujiyama A."/>
            <person name="Inagaki F."/>
            <person name="Takami H."/>
        </authorList>
    </citation>
    <scope>NUCLEOTIDE SEQUENCE</scope>
    <source>
        <strain evidence="3">Expedition CK06-06</strain>
    </source>
</reference>
<feature type="non-terminal residue" evidence="3">
    <location>
        <position position="1"/>
    </location>
</feature>
<dbReference type="AlphaFoldDB" id="X1H092"/>
<sequence>KYALTGSGSLDIGGEPAEDNSLRLWDVETGKLLQTLRGHSALITIVDITPDGRRALSGSVDGTMRWWDLENGIELQRFDAHSSGVFAVAFRSDEKYALSGSIASATFPDDGVRLWDLETGEMLNEWVGLGNSVSVIFNPDDITAYAAYGGLKLLDLEGGDIIDTYPNDCCTGLAITSDGKTAYIVENTDTVVRSIDLETKQVIQEFGPHGGVRTRVALSDDDQVLLSSGINGNLYLWEVETGEVIREFNANFLIIDIGMDAAGSIGISPGPNFSAILWKLDLPSEVGELREWIADNRYVRELSCEERLTYSIEPLCE</sequence>
<dbReference type="PROSITE" id="PS00678">
    <property type="entry name" value="WD_REPEATS_1"/>
    <property type="match status" value="2"/>
</dbReference>
<evidence type="ECO:0000256" key="2">
    <source>
        <dbReference type="ARBA" id="ARBA00022737"/>
    </source>
</evidence>
<keyword evidence="2" id="KW-0677">Repeat</keyword>
<evidence type="ECO:0000256" key="1">
    <source>
        <dbReference type="ARBA" id="ARBA00022574"/>
    </source>
</evidence>
<dbReference type="InterPro" id="IPR011047">
    <property type="entry name" value="Quinoprotein_ADH-like_sf"/>
</dbReference>
<keyword evidence="1" id="KW-0853">WD repeat</keyword>
<gene>
    <name evidence="3" type="ORF">S03H2_16160</name>
</gene>
<dbReference type="Gene3D" id="2.130.10.10">
    <property type="entry name" value="YVTN repeat-like/Quinoprotein amine dehydrogenase"/>
    <property type="match status" value="2"/>
</dbReference>
<protein>
    <submittedName>
        <fullName evidence="3">Uncharacterized protein</fullName>
    </submittedName>
</protein>
<organism evidence="3">
    <name type="scientific">marine sediment metagenome</name>
    <dbReference type="NCBI Taxonomy" id="412755"/>
    <lineage>
        <taxon>unclassified sequences</taxon>
        <taxon>metagenomes</taxon>
        <taxon>ecological metagenomes</taxon>
    </lineage>
</organism>
<dbReference type="PROSITE" id="PS50082">
    <property type="entry name" value="WD_REPEATS_2"/>
    <property type="match status" value="4"/>
</dbReference>
<dbReference type="EMBL" id="BARU01008245">
    <property type="protein sequence ID" value="GAH38693.1"/>
    <property type="molecule type" value="Genomic_DNA"/>
</dbReference>
<comment type="caution">
    <text evidence="3">The sequence shown here is derived from an EMBL/GenBank/DDBJ whole genome shotgun (WGS) entry which is preliminary data.</text>
</comment>
<dbReference type="InterPro" id="IPR001680">
    <property type="entry name" value="WD40_rpt"/>
</dbReference>
<dbReference type="SUPFAM" id="SSF50998">
    <property type="entry name" value="Quinoprotein alcohol dehydrogenase-like"/>
    <property type="match status" value="1"/>
</dbReference>
<dbReference type="PANTHER" id="PTHR19848:SF8">
    <property type="entry name" value="F-BOX AND WD REPEAT DOMAIN CONTAINING 7"/>
    <property type="match status" value="1"/>
</dbReference>
<evidence type="ECO:0000313" key="3">
    <source>
        <dbReference type="EMBL" id="GAH38693.1"/>
    </source>
</evidence>
<dbReference type="Pfam" id="PF00400">
    <property type="entry name" value="WD40"/>
    <property type="match status" value="3"/>
</dbReference>
<proteinExistence type="predicted"/>
<dbReference type="SMART" id="SM00320">
    <property type="entry name" value="WD40"/>
    <property type="match status" value="3"/>
</dbReference>
<accession>X1H092</accession>